<proteinExistence type="inferred from homology"/>
<keyword evidence="13" id="KW-0269">Exonuclease</keyword>
<evidence type="ECO:0000256" key="9">
    <source>
        <dbReference type="ARBA" id="ARBA00034808"/>
    </source>
</evidence>
<keyword evidence="4 11" id="KW-0347">Helicase</keyword>
<evidence type="ECO:0000256" key="11">
    <source>
        <dbReference type="PROSITE-ProRule" id="PRU00560"/>
    </source>
</evidence>
<keyword evidence="13" id="KW-0540">Nuclease</keyword>
<dbReference type="InterPro" id="IPR027417">
    <property type="entry name" value="P-loop_NTPase"/>
</dbReference>
<dbReference type="EC" id="5.6.2.4" evidence="9"/>
<dbReference type="SUPFAM" id="SSF52540">
    <property type="entry name" value="P-loop containing nucleoside triphosphate hydrolases"/>
    <property type="match status" value="1"/>
</dbReference>
<evidence type="ECO:0000259" key="12">
    <source>
        <dbReference type="PROSITE" id="PS51198"/>
    </source>
</evidence>
<keyword evidence="3 11" id="KW-0378">Hydrolase</keyword>
<keyword evidence="5 11" id="KW-0067">ATP-binding</keyword>
<comment type="similarity">
    <text evidence="1">Belongs to the helicase family. UvrD subfamily.</text>
</comment>
<evidence type="ECO:0000313" key="14">
    <source>
        <dbReference type="Proteomes" id="UP001303324"/>
    </source>
</evidence>
<dbReference type="InterPro" id="IPR014017">
    <property type="entry name" value="DNA_helicase_UvrD-like_C"/>
</dbReference>
<dbReference type="Pfam" id="PF00580">
    <property type="entry name" value="UvrD-helicase"/>
    <property type="match status" value="1"/>
</dbReference>
<dbReference type="PROSITE" id="PS51198">
    <property type="entry name" value="UVRD_HELICASE_ATP_BIND"/>
    <property type="match status" value="1"/>
</dbReference>
<dbReference type="Gene3D" id="3.40.50.300">
    <property type="entry name" value="P-loop containing nucleotide triphosphate hydrolases"/>
    <property type="match status" value="2"/>
</dbReference>
<organism evidence="13 14">
    <name type="scientific">Mesobacillus jeotgali</name>
    <dbReference type="NCBI Taxonomy" id="129985"/>
    <lineage>
        <taxon>Bacteria</taxon>
        <taxon>Bacillati</taxon>
        <taxon>Bacillota</taxon>
        <taxon>Bacilli</taxon>
        <taxon>Bacillales</taxon>
        <taxon>Bacillaceae</taxon>
        <taxon>Mesobacillus</taxon>
    </lineage>
</organism>
<keyword evidence="6" id="KW-0238">DNA-binding</keyword>
<sequence>MAVSTIKLTDTQQKCVTFQPKGDLLIQGIPGSGKSSILLARAKFLKEKNSKDTVTVLTYSNALTNYVRQLSLKMHSTPLTAKTFHQWGQEMLRYTDYPHTRLIVGDLRKDTIKYAKNIVNKYSSNVNFPQMKESKRQDIALLTFLCDEIEWIKGSGIATREEYLSIKRSGRGTDIRVLKEHRNTIYDVLEKYNELLNRDRRRQGIDGDDLARILIEKSHQIPENIKPDHILVDEAQDLNTMQIKAISKMAKKSLTIGADKGQQIYRRTFSWKQAGVDIKGSRNIFLKQTFRSTKQIIRLANHFQEQDKLYIKDEDYQKAQEPEINGKVPELKKCENREAERAHILNQVRRLRASFPNDTIGIIGFSHDNLDEIKKVLDDKGIPVYRVKDNEVDIISPGVKLITFQSSKGLEFDHVIVTDLQKGKMPYKAPSPGEDENEFLSRERKKFYVAMTRAKKTLTIVSIKEYSSFINELNSGYFHLID</sequence>
<dbReference type="GO" id="GO:0004527">
    <property type="term" value="F:exonuclease activity"/>
    <property type="evidence" value="ECO:0007669"/>
    <property type="project" value="UniProtKB-KW"/>
</dbReference>
<evidence type="ECO:0000256" key="3">
    <source>
        <dbReference type="ARBA" id="ARBA00022801"/>
    </source>
</evidence>
<dbReference type="EMBL" id="CP134494">
    <property type="protein sequence ID" value="WNF24832.1"/>
    <property type="molecule type" value="Genomic_DNA"/>
</dbReference>
<evidence type="ECO:0000313" key="13">
    <source>
        <dbReference type="EMBL" id="WNF24832.1"/>
    </source>
</evidence>
<evidence type="ECO:0000256" key="8">
    <source>
        <dbReference type="ARBA" id="ARBA00034617"/>
    </source>
</evidence>
<evidence type="ECO:0000256" key="4">
    <source>
        <dbReference type="ARBA" id="ARBA00022806"/>
    </source>
</evidence>
<accession>A0ABY9VPM9</accession>
<evidence type="ECO:0000256" key="5">
    <source>
        <dbReference type="ARBA" id="ARBA00022840"/>
    </source>
</evidence>
<keyword evidence="7" id="KW-0413">Isomerase</keyword>
<dbReference type="PANTHER" id="PTHR11070:SF2">
    <property type="entry name" value="ATP-DEPENDENT DNA HELICASE SRS2"/>
    <property type="match status" value="1"/>
</dbReference>
<protein>
    <recommendedName>
        <fullName evidence="9">DNA 3'-5' helicase</fullName>
        <ecNumber evidence="9">5.6.2.4</ecNumber>
    </recommendedName>
</protein>
<gene>
    <name evidence="13" type="ORF">RH061_10240</name>
</gene>
<name>A0ABY9VPM9_9BACI</name>
<evidence type="ECO:0000256" key="10">
    <source>
        <dbReference type="ARBA" id="ARBA00048988"/>
    </source>
</evidence>
<reference evidence="13 14" key="1">
    <citation type="submission" date="2023-09" db="EMBL/GenBank/DDBJ databases">
        <title>Microbial mechanism of fulvic acid promoting antimony reduction mineralization in rice fields.</title>
        <authorList>
            <person name="Chen G."/>
            <person name="Lan J."/>
        </authorList>
    </citation>
    <scope>NUCLEOTIDE SEQUENCE [LARGE SCALE GENOMIC DNA]</scope>
    <source>
        <strain evidence="13 14">PS1</strain>
    </source>
</reference>
<comment type="catalytic activity">
    <reaction evidence="10">
        <text>ATP + H2O = ADP + phosphate + H(+)</text>
        <dbReference type="Rhea" id="RHEA:13065"/>
        <dbReference type="ChEBI" id="CHEBI:15377"/>
        <dbReference type="ChEBI" id="CHEBI:15378"/>
        <dbReference type="ChEBI" id="CHEBI:30616"/>
        <dbReference type="ChEBI" id="CHEBI:43474"/>
        <dbReference type="ChEBI" id="CHEBI:456216"/>
        <dbReference type="EC" id="5.6.2.4"/>
    </reaction>
</comment>
<evidence type="ECO:0000256" key="1">
    <source>
        <dbReference type="ARBA" id="ARBA00009922"/>
    </source>
</evidence>
<evidence type="ECO:0000256" key="7">
    <source>
        <dbReference type="ARBA" id="ARBA00023235"/>
    </source>
</evidence>
<dbReference type="RefSeq" id="WP_311075828.1">
    <property type="nucleotide sequence ID" value="NZ_CP134494.1"/>
</dbReference>
<dbReference type="PANTHER" id="PTHR11070">
    <property type="entry name" value="UVRD / RECB / PCRA DNA HELICASE FAMILY MEMBER"/>
    <property type="match status" value="1"/>
</dbReference>
<keyword evidence="14" id="KW-1185">Reference proteome</keyword>
<dbReference type="InterPro" id="IPR000212">
    <property type="entry name" value="DNA_helicase_UvrD/REP"/>
</dbReference>
<dbReference type="InterPro" id="IPR014016">
    <property type="entry name" value="UvrD-like_ATP-bd"/>
</dbReference>
<evidence type="ECO:0000256" key="2">
    <source>
        <dbReference type="ARBA" id="ARBA00022741"/>
    </source>
</evidence>
<dbReference type="Proteomes" id="UP001303324">
    <property type="component" value="Chromosome"/>
</dbReference>
<dbReference type="Pfam" id="PF13361">
    <property type="entry name" value="UvrD_C"/>
    <property type="match status" value="2"/>
</dbReference>
<keyword evidence="2 11" id="KW-0547">Nucleotide-binding</keyword>
<comment type="catalytic activity">
    <reaction evidence="8">
        <text>Couples ATP hydrolysis with the unwinding of duplex DNA by translocating in the 3'-5' direction.</text>
        <dbReference type="EC" id="5.6.2.4"/>
    </reaction>
</comment>
<dbReference type="Gene3D" id="1.10.10.160">
    <property type="match status" value="1"/>
</dbReference>
<evidence type="ECO:0000256" key="6">
    <source>
        <dbReference type="ARBA" id="ARBA00023125"/>
    </source>
</evidence>
<dbReference type="InterPro" id="IPR013986">
    <property type="entry name" value="DExx_box_DNA_helicase_dom_sf"/>
</dbReference>
<feature type="domain" description="UvrD-like helicase ATP-binding" evidence="12">
    <location>
        <begin position="7"/>
        <end position="306"/>
    </location>
</feature>
<feature type="binding site" evidence="11">
    <location>
        <begin position="28"/>
        <end position="35"/>
    </location>
    <ligand>
        <name>ATP</name>
        <dbReference type="ChEBI" id="CHEBI:30616"/>
    </ligand>
</feature>